<organism evidence="2 3">
    <name type="scientific">Trachipleistophora hominis</name>
    <name type="common">Microsporidian parasite</name>
    <dbReference type="NCBI Taxonomy" id="72359"/>
    <lineage>
        <taxon>Eukaryota</taxon>
        <taxon>Fungi</taxon>
        <taxon>Fungi incertae sedis</taxon>
        <taxon>Microsporidia</taxon>
        <taxon>Pleistophoridae</taxon>
        <taxon>Trachipleistophora</taxon>
    </lineage>
</organism>
<dbReference type="AlphaFoldDB" id="L7K0J9"/>
<dbReference type="VEuPathDB" id="MicrosporidiaDB:THOM_0149"/>
<protein>
    <submittedName>
        <fullName evidence="2">Uncharacterized protein</fullName>
    </submittedName>
</protein>
<evidence type="ECO:0000256" key="1">
    <source>
        <dbReference type="SAM" id="Phobius"/>
    </source>
</evidence>
<sequence>VMIRVFYWSYVGQFAIFFARFDGPKTMVADFASIVLLGIIIVIYNETINLEIGWLRITCNLIIIFTTVYYITFNVLTAIQKKRSVI</sequence>
<name>L7K0J9_TRAHO</name>
<dbReference type="EMBL" id="JH993810">
    <property type="protein sequence ID" value="ELQ76862.1"/>
    <property type="molecule type" value="Genomic_DNA"/>
</dbReference>
<feature type="non-terminal residue" evidence="2">
    <location>
        <position position="1"/>
    </location>
</feature>
<evidence type="ECO:0000313" key="2">
    <source>
        <dbReference type="EMBL" id="ELQ76862.1"/>
    </source>
</evidence>
<keyword evidence="1" id="KW-0472">Membrane</keyword>
<keyword evidence="3" id="KW-1185">Reference proteome</keyword>
<accession>L7K0J9</accession>
<proteinExistence type="predicted"/>
<reference evidence="2 3" key="1">
    <citation type="journal article" date="2012" name="PLoS Pathog.">
        <title>The genome of the obligate intracellular parasite Trachipleistophora hominis: new insights into microsporidian genome dynamics and reductive evolution.</title>
        <authorList>
            <person name="Heinz E."/>
            <person name="Williams T.A."/>
            <person name="Nakjang S."/>
            <person name="Noel C.J."/>
            <person name="Swan D.C."/>
            <person name="Goldberg A.V."/>
            <person name="Harris S.R."/>
            <person name="Weinmaier T."/>
            <person name="Markert S."/>
            <person name="Becher D."/>
            <person name="Bernhardt J."/>
            <person name="Dagan T."/>
            <person name="Hacker C."/>
            <person name="Lucocq J.M."/>
            <person name="Schweder T."/>
            <person name="Rattei T."/>
            <person name="Hall N."/>
            <person name="Hirt R.P."/>
            <person name="Embley T.M."/>
        </authorList>
    </citation>
    <scope>NUCLEOTIDE SEQUENCE [LARGE SCALE GENOMIC DNA]</scope>
</reference>
<keyword evidence="1" id="KW-0812">Transmembrane</keyword>
<dbReference type="InParanoid" id="L7K0J9"/>
<evidence type="ECO:0000313" key="3">
    <source>
        <dbReference type="Proteomes" id="UP000011185"/>
    </source>
</evidence>
<gene>
    <name evidence="2" type="ORF">THOM_0149</name>
</gene>
<dbReference type="Proteomes" id="UP000011185">
    <property type="component" value="Unassembled WGS sequence"/>
</dbReference>
<feature type="transmembrane region" description="Helical" evidence="1">
    <location>
        <begin position="28"/>
        <end position="48"/>
    </location>
</feature>
<keyword evidence="1" id="KW-1133">Transmembrane helix</keyword>
<dbReference type="HOGENOM" id="CLU_2504101_0_0_1"/>
<feature type="transmembrane region" description="Helical" evidence="1">
    <location>
        <begin position="54"/>
        <end position="76"/>
    </location>
</feature>